<dbReference type="InterPro" id="IPR014819">
    <property type="entry name" value="PriCT_2"/>
</dbReference>
<accession>A0A0M4LW07</accession>
<feature type="domain" description="DNA primase/polymerase bifunctional N-terminal" evidence="2">
    <location>
        <begin position="8"/>
        <end position="114"/>
    </location>
</feature>
<name>A0A0M4LW07_9SPHN</name>
<gene>
    <name evidence="4" type="ORF">AMC99_01833</name>
</gene>
<evidence type="ECO:0000313" key="4">
    <source>
        <dbReference type="EMBL" id="ALE17121.1"/>
    </source>
</evidence>
<protein>
    <recommendedName>
        <fullName evidence="6">DNA primase/polymerase bifunctional N-terminal domain-containing protein</fullName>
    </recommendedName>
</protein>
<evidence type="ECO:0000259" key="1">
    <source>
        <dbReference type="Pfam" id="PF08707"/>
    </source>
</evidence>
<reference evidence="4 5" key="1">
    <citation type="submission" date="2015-09" db="EMBL/GenBank/DDBJ databases">
        <title>Complete genome sequence of a benzo[a]pyrene-degrading bacterium Altererythrobacter epoxidivorans CGMCC 1.7731T.</title>
        <authorList>
            <person name="Li Z."/>
            <person name="Cheng H."/>
            <person name="Huo Y."/>
            <person name="Xu X."/>
        </authorList>
    </citation>
    <scope>NUCLEOTIDE SEQUENCE [LARGE SCALE GENOMIC DNA]</scope>
    <source>
        <strain evidence="4 5">CGMCC 1.7731</strain>
    </source>
</reference>
<dbReference type="Proteomes" id="UP000057938">
    <property type="component" value="Chromosome"/>
</dbReference>
<evidence type="ECO:0000259" key="2">
    <source>
        <dbReference type="Pfam" id="PF09250"/>
    </source>
</evidence>
<dbReference type="InterPro" id="IPR015330">
    <property type="entry name" value="DNA_primase/pol_bifunc_N"/>
</dbReference>
<dbReference type="CDD" id="cd04859">
    <property type="entry name" value="Prim_Pol"/>
    <property type="match status" value="1"/>
</dbReference>
<evidence type="ECO:0008006" key="6">
    <source>
        <dbReference type="Google" id="ProtNLM"/>
    </source>
</evidence>
<feature type="domain" description="Primase C-terminal 2" evidence="1">
    <location>
        <begin position="158"/>
        <end position="223"/>
    </location>
</feature>
<dbReference type="EMBL" id="CP012669">
    <property type="protein sequence ID" value="ALE17121.1"/>
    <property type="molecule type" value="Genomic_DNA"/>
</dbReference>
<dbReference type="Pfam" id="PF19263">
    <property type="entry name" value="DUF5906"/>
    <property type="match status" value="1"/>
</dbReference>
<evidence type="ECO:0000259" key="3">
    <source>
        <dbReference type="Pfam" id="PF19263"/>
    </source>
</evidence>
<dbReference type="SUPFAM" id="SSF56747">
    <property type="entry name" value="Prim-pol domain"/>
    <property type="match status" value="1"/>
</dbReference>
<dbReference type="InterPro" id="IPR045455">
    <property type="entry name" value="NrS-1_pol-like_helicase"/>
</dbReference>
<dbReference type="GO" id="GO:0016817">
    <property type="term" value="F:hydrolase activity, acting on acid anhydrides"/>
    <property type="evidence" value="ECO:0007669"/>
    <property type="project" value="InterPro"/>
</dbReference>
<dbReference type="AlphaFoldDB" id="A0A0M4LW07"/>
<evidence type="ECO:0000313" key="5">
    <source>
        <dbReference type="Proteomes" id="UP000057938"/>
    </source>
</evidence>
<dbReference type="KEGG" id="aep:AMC99_01833"/>
<dbReference type="STRING" id="361183.AMC99_01833"/>
<dbReference type="Pfam" id="PF08707">
    <property type="entry name" value="PriCT_2"/>
    <property type="match status" value="1"/>
</dbReference>
<dbReference type="Pfam" id="PF09250">
    <property type="entry name" value="Prim-Pol"/>
    <property type="match status" value="1"/>
</dbReference>
<feature type="domain" description="NrS-1 polymerase-like helicase" evidence="3">
    <location>
        <begin position="439"/>
        <end position="552"/>
    </location>
</feature>
<dbReference type="PATRIC" id="fig|361183.4.peg.1803"/>
<proteinExistence type="predicted"/>
<keyword evidence="5" id="KW-1185">Reference proteome</keyword>
<organism evidence="4 5">
    <name type="scientific">Altererythrobacter epoxidivorans</name>
    <dbReference type="NCBI Taxonomy" id="361183"/>
    <lineage>
        <taxon>Bacteria</taxon>
        <taxon>Pseudomonadati</taxon>
        <taxon>Pseudomonadota</taxon>
        <taxon>Alphaproteobacteria</taxon>
        <taxon>Sphingomonadales</taxon>
        <taxon>Erythrobacteraceae</taxon>
        <taxon>Altererythrobacter</taxon>
    </lineage>
</organism>
<sequence>MELLKAGVNVGVRLRPTDLVVDVDPRAFKDGDDPVARLEANLGIKLDQWPRVDTGAGGQHYYMTVEAGTLVRDTDDEYPGIEFKGHGRQMVAPGSSHPATRRAYRWDPFAEPVADTRPAPEALLQLIRRPEAVASEGDGEFDAEAVELMLSGLEACDYRKEDKWRELMMSCHHASGGEARQEFIDWSTSDPEYADHAHIIGRRWDSLHSDDNGRRVTVKTLFKALNDRNRGDLINAATVANDFADDLGAEPFSQGIDPVKAKLQANAAKARKAKLEKGKLRKLKQAADQAEYAKWLNSTFVRDRSTALWVNIETGETLDDRGLEIEHGPGWAKSNGKGSLLDAIKKGRAGIDIPSVRMCGAFPGKDRMVSIDMGTHEDVALNSWYDTTLAAEPGDASWWRQEVERLFPGDQLQQEILLDYWAARCLEPGRKLRWALVLESAQGAGKGMMKIGLSTLLGWRNCGDFGRTQMTDKYDSWRVSAANLFGEEIGFADWKKAREAYEGMKAPITEDFIAIRPMHKESQLQVPNGANYIFNRNPEQKFYISPGEDERRFCYLRPSPEAMDERAPYFAKLKANYQDRKAMAAVRWWLVNEWAPSRVKWDELGLDRIGVGRVLFDTDPPMTPAKASIQRESLQADGEAPVDFQALEREMEQFGQFFTAEDVLSVVKNGALDRFDASEAQMLDAIRKWLKVAGFANGRNKNGQGVTIYYRADDAAAEAMGPTEREKAYLAKQ</sequence>